<feature type="non-terminal residue" evidence="1">
    <location>
        <position position="1"/>
    </location>
</feature>
<reference evidence="1 2" key="1">
    <citation type="submission" date="2024-05" db="EMBL/GenBank/DDBJ databases">
        <authorList>
            <person name="Wallberg A."/>
        </authorList>
    </citation>
    <scope>NUCLEOTIDE SEQUENCE [LARGE SCALE GENOMIC DNA]</scope>
</reference>
<protein>
    <submittedName>
        <fullName evidence="1">Uncharacterized protein</fullName>
    </submittedName>
</protein>
<accession>A0AAV2RL92</accession>
<keyword evidence="2" id="KW-1185">Reference proteome</keyword>
<evidence type="ECO:0000313" key="2">
    <source>
        <dbReference type="Proteomes" id="UP001497623"/>
    </source>
</evidence>
<evidence type="ECO:0000313" key="1">
    <source>
        <dbReference type="EMBL" id="CAL4130970.1"/>
    </source>
</evidence>
<comment type="caution">
    <text evidence="1">The sequence shown here is derived from an EMBL/GenBank/DDBJ whole genome shotgun (WGS) entry which is preliminary data.</text>
</comment>
<dbReference type="Proteomes" id="UP001497623">
    <property type="component" value="Unassembled WGS sequence"/>
</dbReference>
<name>A0AAV2RL92_MEGNR</name>
<dbReference type="AlphaFoldDB" id="A0AAV2RL92"/>
<dbReference type="EMBL" id="CAXKWB010026952">
    <property type="protein sequence ID" value="CAL4130970.1"/>
    <property type="molecule type" value="Genomic_DNA"/>
</dbReference>
<proteinExistence type="predicted"/>
<gene>
    <name evidence="1" type="ORF">MNOR_LOCUS26660</name>
</gene>
<organism evidence="1 2">
    <name type="scientific">Meganyctiphanes norvegica</name>
    <name type="common">Northern krill</name>
    <name type="synonym">Thysanopoda norvegica</name>
    <dbReference type="NCBI Taxonomy" id="48144"/>
    <lineage>
        <taxon>Eukaryota</taxon>
        <taxon>Metazoa</taxon>
        <taxon>Ecdysozoa</taxon>
        <taxon>Arthropoda</taxon>
        <taxon>Crustacea</taxon>
        <taxon>Multicrustacea</taxon>
        <taxon>Malacostraca</taxon>
        <taxon>Eumalacostraca</taxon>
        <taxon>Eucarida</taxon>
        <taxon>Euphausiacea</taxon>
        <taxon>Euphausiidae</taxon>
        <taxon>Meganyctiphanes</taxon>
    </lineage>
</organism>
<sequence>GCYKTLKKCKKVKGVCQSSSKECDGEVILKGCKGEDCQCCAPKPIGCTKTLKKCKKAKGVCQSNSKECDGEVIPKGCKDEGCQCCATGCTKTLKNARKPREFVSPTRKNVMVK</sequence>